<evidence type="ECO:0000313" key="2">
    <source>
        <dbReference type="Proteomes" id="UP000233256"/>
    </source>
</evidence>
<accession>A0A2N1PS19</accession>
<comment type="caution">
    <text evidence="1">The sequence shown here is derived from an EMBL/GenBank/DDBJ whole genome shotgun (WGS) entry which is preliminary data.</text>
</comment>
<evidence type="ECO:0000313" key="1">
    <source>
        <dbReference type="EMBL" id="PKK91130.1"/>
    </source>
</evidence>
<gene>
    <name evidence="1" type="ORF">CVV64_05010</name>
</gene>
<organism evidence="1 2">
    <name type="scientific">Candidatus Wallbacteria bacterium HGW-Wallbacteria-1</name>
    <dbReference type="NCBI Taxonomy" id="2013854"/>
    <lineage>
        <taxon>Bacteria</taxon>
        <taxon>Candidatus Walliibacteriota</taxon>
    </lineage>
</organism>
<dbReference type="EMBL" id="PGXC01000003">
    <property type="protein sequence ID" value="PKK91130.1"/>
    <property type="molecule type" value="Genomic_DNA"/>
</dbReference>
<protein>
    <submittedName>
        <fullName evidence="1">Uncharacterized protein</fullName>
    </submittedName>
</protein>
<dbReference type="AlphaFoldDB" id="A0A2N1PS19"/>
<reference evidence="1 2" key="1">
    <citation type="journal article" date="2017" name="ISME J.">
        <title>Potential for microbial H2 and metal transformations associated with novel bacteria and archaea in deep terrestrial subsurface sediments.</title>
        <authorList>
            <person name="Hernsdorf A.W."/>
            <person name="Amano Y."/>
            <person name="Miyakawa K."/>
            <person name="Ise K."/>
            <person name="Suzuki Y."/>
            <person name="Anantharaman K."/>
            <person name="Probst A."/>
            <person name="Burstein D."/>
            <person name="Thomas B.C."/>
            <person name="Banfield J.F."/>
        </authorList>
    </citation>
    <scope>NUCLEOTIDE SEQUENCE [LARGE SCALE GENOMIC DNA]</scope>
    <source>
        <strain evidence="1">HGW-Wallbacteria-1</strain>
    </source>
</reference>
<name>A0A2N1PS19_9BACT</name>
<dbReference type="Pfam" id="PF21196">
    <property type="entry name" value="PcrA_UvrD_tudor"/>
    <property type="match status" value="1"/>
</dbReference>
<dbReference type="Proteomes" id="UP000233256">
    <property type="component" value="Unassembled WGS sequence"/>
</dbReference>
<sequence>MSKIREYSMADSYAPGEEIIHELYGSGTIIDIRETQGGNTIARIKFPLAGEKELVTKFTPEAPAAREA</sequence>
<proteinExistence type="predicted"/>